<dbReference type="GO" id="GO:0009313">
    <property type="term" value="P:oligosaccharide catabolic process"/>
    <property type="evidence" value="ECO:0007669"/>
    <property type="project" value="TreeGrafter"/>
</dbReference>
<feature type="chain" id="PRO_5018243491" description="Alpha-amylase" evidence="4">
    <location>
        <begin position="22"/>
        <end position="568"/>
    </location>
</feature>
<dbReference type="SMART" id="SM00642">
    <property type="entry name" value="Aamy"/>
    <property type="match status" value="1"/>
</dbReference>
<dbReference type="InterPro" id="IPR045857">
    <property type="entry name" value="O16G_dom_2"/>
</dbReference>
<gene>
    <name evidence="6" type="ORF">SPIROBIBN47_350061</name>
</gene>
<evidence type="ECO:0000256" key="4">
    <source>
        <dbReference type="SAM" id="SignalP"/>
    </source>
</evidence>
<dbReference type="InterPro" id="IPR017853">
    <property type="entry name" value="GH"/>
</dbReference>
<dbReference type="Gene3D" id="3.90.400.10">
    <property type="entry name" value="Oligo-1,6-glucosidase, Domain 2"/>
    <property type="match status" value="1"/>
</dbReference>
<dbReference type="EMBL" id="FWDM01000029">
    <property type="protein sequence ID" value="SLM14753.1"/>
    <property type="molecule type" value="Genomic_DNA"/>
</dbReference>
<dbReference type="InterPro" id="IPR006047">
    <property type="entry name" value="GH13_cat_dom"/>
</dbReference>
<dbReference type="EC" id="3.2.1.1" evidence="3"/>
<feature type="signal peptide" evidence="4">
    <location>
        <begin position="1"/>
        <end position="21"/>
    </location>
</feature>
<dbReference type="GO" id="GO:0004556">
    <property type="term" value="F:alpha-amylase activity"/>
    <property type="evidence" value="ECO:0007669"/>
    <property type="project" value="UniProtKB-UniRule"/>
</dbReference>
<keyword evidence="3" id="KW-0378">Hydrolase</keyword>
<proteinExistence type="inferred from homology"/>
<evidence type="ECO:0000256" key="3">
    <source>
        <dbReference type="RuleBase" id="RU361134"/>
    </source>
</evidence>
<dbReference type="PRINTS" id="PR00110">
    <property type="entry name" value="ALPHAAMYLASE"/>
</dbReference>
<comment type="similarity">
    <text evidence="1 2">Belongs to the glycosyl hydrolase 13 family.</text>
</comment>
<sequence length="568" mass="62288">MKRLGAFLLVAIALLSPLAGQESGQLWWKDALGPAYQVLIYSFADSDGDGYGDIKGLTNALNYLNDGNPFGGNDLGISAIWLSPINSASSYHGYDVKDYKAIDPRLGTMEDFEHFVADAHSRGIKIILDMVFNHTSREHPWFLDAMRSASSPYVAYYRTKQPGTQYGSGGMGRFYRYTRPDGSVFEYFSAFWEGMPDLNLDNTDVVNELKDILAFWIGKGVDGFRFDAAKHAFDPNEMPAGTPTLALNKSFWNDLRRYCRRIKPDVMFIGEVLTESSAEIAAYASVFDGLFDFPAARLTIDAVNRMGPGAFPNSYLNNYRQYQRIPSFQPLPLLTNHDQDRAMSTLLSGLGLNATAGAEPESGDNQATLAAKALALTKAKLAAAISQTLPGLPFVYYGEELGMTGIRYQNDDISRRDGFLWTSHPGIPNTDWAKKSGKAVPGQNRLTSPLDIQLQNPESLANFYGSLSLLRAASPAIRRGGYVPVSWPGFDNASILAWLRGDDAQTVLVIHNLGTTPFHAATPEGIQLRLLWASDEELSRSAGLKTSQAALDVTVPAESSAVFEVLKP</sequence>
<dbReference type="SUPFAM" id="SSF51445">
    <property type="entry name" value="(Trans)glycosidases"/>
    <property type="match status" value="1"/>
</dbReference>
<protein>
    <recommendedName>
        <fullName evidence="3">Alpha-amylase</fullName>
        <ecNumber evidence="3">3.2.1.1</ecNumber>
    </recommendedName>
</protein>
<evidence type="ECO:0000256" key="2">
    <source>
        <dbReference type="RuleBase" id="RU003615"/>
    </source>
</evidence>
<evidence type="ECO:0000256" key="1">
    <source>
        <dbReference type="ARBA" id="ARBA00008061"/>
    </source>
</evidence>
<dbReference type="PANTHER" id="PTHR10357">
    <property type="entry name" value="ALPHA-AMYLASE FAMILY MEMBER"/>
    <property type="match status" value="1"/>
</dbReference>
<evidence type="ECO:0000313" key="6">
    <source>
        <dbReference type="EMBL" id="SLM14753.1"/>
    </source>
</evidence>
<feature type="domain" description="Glycosyl hydrolase family 13 catalytic" evidence="5">
    <location>
        <begin position="37"/>
        <end position="443"/>
    </location>
</feature>
<dbReference type="Pfam" id="PF00128">
    <property type="entry name" value="Alpha-amylase"/>
    <property type="match status" value="1"/>
</dbReference>
<keyword evidence="4" id="KW-0732">Signal</keyword>
<dbReference type="InterPro" id="IPR006046">
    <property type="entry name" value="Alpha_amylase"/>
</dbReference>
<dbReference type="AlphaFoldDB" id="A0A3P3XKI1"/>
<comment type="catalytic activity">
    <reaction evidence="3">
        <text>Endohydrolysis of (1-&gt;4)-alpha-D-glucosidic linkages in polysaccharides containing three or more (1-&gt;4)-alpha-linked D-glucose units.</text>
        <dbReference type="EC" id="3.2.1.1"/>
    </reaction>
</comment>
<keyword evidence="3" id="KW-0119">Carbohydrate metabolism</keyword>
<name>A0A3P3XKI1_9SPIR</name>
<dbReference type="Gene3D" id="3.20.20.80">
    <property type="entry name" value="Glycosidases"/>
    <property type="match status" value="1"/>
</dbReference>
<dbReference type="CDD" id="cd11316">
    <property type="entry name" value="AmyAc_bac2_AmyA"/>
    <property type="match status" value="1"/>
</dbReference>
<evidence type="ECO:0000259" key="5">
    <source>
        <dbReference type="SMART" id="SM00642"/>
    </source>
</evidence>
<reference evidence="6" key="1">
    <citation type="submission" date="2017-02" db="EMBL/GenBank/DDBJ databases">
        <authorList>
            <person name="Regsiter A."/>
            <person name="William W."/>
        </authorList>
    </citation>
    <scope>NUCLEOTIDE SEQUENCE</scope>
    <source>
        <strain evidence="6">Bib</strain>
    </source>
</reference>
<keyword evidence="3" id="KW-0326">Glycosidase</keyword>
<dbReference type="GO" id="GO:0043169">
    <property type="term" value="F:cation binding"/>
    <property type="evidence" value="ECO:0007669"/>
    <property type="project" value="InterPro"/>
</dbReference>
<accession>A0A3P3XKI1</accession>
<dbReference type="PANTHER" id="PTHR10357:SF179">
    <property type="entry name" value="NEUTRAL AND BASIC AMINO ACID TRANSPORT PROTEIN RBAT"/>
    <property type="match status" value="1"/>
</dbReference>
<organism evidence="6">
    <name type="scientific">uncultured spirochete</name>
    <dbReference type="NCBI Taxonomy" id="156406"/>
    <lineage>
        <taxon>Bacteria</taxon>
        <taxon>Pseudomonadati</taxon>
        <taxon>Spirochaetota</taxon>
        <taxon>Spirochaetia</taxon>
        <taxon>Spirochaetales</taxon>
        <taxon>environmental samples</taxon>
    </lineage>
</organism>